<organism evidence="1">
    <name type="scientific">Streptantibioticus silvisoli</name>
    <dbReference type="NCBI Taxonomy" id="2705255"/>
    <lineage>
        <taxon>Bacteria</taxon>
        <taxon>Bacillati</taxon>
        <taxon>Actinomycetota</taxon>
        <taxon>Actinomycetes</taxon>
        <taxon>Kitasatosporales</taxon>
        <taxon>Streptomycetaceae</taxon>
        <taxon>Streptantibioticus</taxon>
    </lineage>
</organism>
<gene>
    <name evidence="1" type="ORF">POF50_031945</name>
</gene>
<proteinExistence type="predicted"/>
<dbReference type="AlphaFoldDB" id="A0AA90KBX8"/>
<reference evidence="1" key="1">
    <citation type="submission" date="2023-05" db="EMBL/GenBank/DDBJ databases">
        <title>Streptantibioticus silvisoli sp. nov., acidotolerant actinomycetes 1 from pine litter.</title>
        <authorList>
            <person name="Swiecimska M."/>
            <person name="Golinska P."/>
            <person name="Sangal V."/>
            <person name="Wachnowicz B."/>
            <person name="Goodfellow M."/>
        </authorList>
    </citation>
    <scope>NUCLEOTIDE SEQUENCE</scope>
    <source>
        <strain evidence="1">SL13</strain>
    </source>
</reference>
<evidence type="ECO:0000313" key="1">
    <source>
        <dbReference type="EMBL" id="MDI5973902.1"/>
    </source>
</evidence>
<dbReference type="RefSeq" id="WP_271318162.1">
    <property type="nucleotide sequence ID" value="NZ_JABXJJ020000054.1"/>
</dbReference>
<sequence length="234" mass="25276">MNGNPYQTPPPPDGRPPAWTPLDEYLWHTCEILADLAEGRLEQRPLVPTTARLASGDHALAVGPAQRFTWRALSDGGYPQSTMIAFGSPLFVAGSMAGAAIGNASRRRQAELAAQPRWVPDGMAELTITRRAAYHGLPSSPLGLQWDGLISIDLAGPDLFVVGFAGRSGRTYLVQLQTPWASMMFALAALTAFPTHPRLLGGTWLPPDFEHRCALLGRPCRPAARMLPGTRPGY</sequence>
<accession>A0AA90KBX8</accession>
<dbReference type="EMBL" id="JABXJJ020000054">
    <property type="protein sequence ID" value="MDI5973902.1"/>
    <property type="molecule type" value="Genomic_DNA"/>
</dbReference>
<name>A0AA90KBX8_9ACTN</name>
<protein>
    <submittedName>
        <fullName evidence="1">Uncharacterized protein</fullName>
    </submittedName>
</protein>
<comment type="caution">
    <text evidence="1">The sequence shown here is derived from an EMBL/GenBank/DDBJ whole genome shotgun (WGS) entry which is preliminary data.</text>
</comment>